<protein>
    <submittedName>
        <fullName evidence="2">Uncharacterized protein</fullName>
    </submittedName>
</protein>
<dbReference type="EMBL" id="SNRY01003380">
    <property type="protein sequence ID" value="KAA6321189.1"/>
    <property type="molecule type" value="Genomic_DNA"/>
</dbReference>
<feature type="transmembrane region" description="Helical" evidence="1">
    <location>
        <begin position="12"/>
        <end position="29"/>
    </location>
</feature>
<keyword evidence="1" id="KW-0812">Transmembrane</keyword>
<evidence type="ECO:0000313" key="2">
    <source>
        <dbReference type="EMBL" id="KAA6321189.1"/>
    </source>
</evidence>
<organism evidence="2">
    <name type="scientific">termite gut metagenome</name>
    <dbReference type="NCBI Taxonomy" id="433724"/>
    <lineage>
        <taxon>unclassified sequences</taxon>
        <taxon>metagenomes</taxon>
        <taxon>organismal metagenomes</taxon>
    </lineage>
</organism>
<dbReference type="AlphaFoldDB" id="A0A5J4QIQ1"/>
<gene>
    <name evidence="2" type="ORF">EZS27_029130</name>
</gene>
<reference evidence="2" key="1">
    <citation type="submission" date="2019-03" db="EMBL/GenBank/DDBJ databases">
        <title>Single cell metagenomics reveals metabolic interactions within the superorganism composed of flagellate Streblomastix strix and complex community of Bacteroidetes bacteria on its surface.</title>
        <authorList>
            <person name="Treitli S.C."/>
            <person name="Kolisko M."/>
            <person name="Husnik F."/>
            <person name="Keeling P."/>
            <person name="Hampl V."/>
        </authorList>
    </citation>
    <scope>NUCLEOTIDE SEQUENCE</scope>
    <source>
        <strain evidence="2">STM</strain>
    </source>
</reference>
<name>A0A5J4QIQ1_9ZZZZ</name>
<proteinExistence type="predicted"/>
<accession>A0A5J4QIQ1</accession>
<keyword evidence="1" id="KW-0472">Membrane</keyword>
<evidence type="ECO:0000256" key="1">
    <source>
        <dbReference type="SAM" id="Phobius"/>
    </source>
</evidence>
<sequence length="100" mass="11848">MTKEFRSNNGIIFAMFQIFSIFVPTLVRCSSFTGKRLKRESGANPGQSRCCKFHKRRKQIPFATESCIREGVYRRKQVRRPAVCMYHYHCFRGRGKDNYE</sequence>
<comment type="caution">
    <text evidence="2">The sequence shown here is derived from an EMBL/GenBank/DDBJ whole genome shotgun (WGS) entry which is preliminary data.</text>
</comment>
<keyword evidence="1" id="KW-1133">Transmembrane helix</keyword>